<organism evidence="3 4">
    <name type="scientific">Fragilariopsis cylindrus CCMP1102</name>
    <dbReference type="NCBI Taxonomy" id="635003"/>
    <lineage>
        <taxon>Eukaryota</taxon>
        <taxon>Sar</taxon>
        <taxon>Stramenopiles</taxon>
        <taxon>Ochrophyta</taxon>
        <taxon>Bacillariophyta</taxon>
        <taxon>Bacillariophyceae</taxon>
        <taxon>Bacillariophycidae</taxon>
        <taxon>Bacillariales</taxon>
        <taxon>Bacillariaceae</taxon>
        <taxon>Fragilariopsis</taxon>
    </lineage>
</organism>
<reference evidence="3 4" key="1">
    <citation type="submission" date="2016-09" db="EMBL/GenBank/DDBJ databases">
        <title>Extensive genetic diversity and differential bi-allelic expression allows diatom success in the polar Southern Ocean.</title>
        <authorList>
            <consortium name="DOE Joint Genome Institute"/>
            <person name="Mock T."/>
            <person name="Otillar R.P."/>
            <person name="Strauss J."/>
            <person name="Dupont C."/>
            <person name="Frickenhaus S."/>
            <person name="Maumus F."/>
            <person name="Mcmullan M."/>
            <person name="Sanges R."/>
            <person name="Schmutz J."/>
            <person name="Toseland A."/>
            <person name="Valas R."/>
            <person name="Veluchamy A."/>
            <person name="Ward B.J."/>
            <person name="Allen A."/>
            <person name="Barry K."/>
            <person name="Falciatore A."/>
            <person name="Ferrante M."/>
            <person name="Fortunato A.E."/>
            <person name="Gloeckner G."/>
            <person name="Gruber A."/>
            <person name="Hipkin R."/>
            <person name="Janech M."/>
            <person name="Kroth P."/>
            <person name="Leese F."/>
            <person name="Lindquist E."/>
            <person name="Lyon B.R."/>
            <person name="Martin J."/>
            <person name="Mayer C."/>
            <person name="Parker M."/>
            <person name="Quesneville H."/>
            <person name="Raymond J."/>
            <person name="Uhlig C."/>
            <person name="Valentin K.U."/>
            <person name="Worden A.Z."/>
            <person name="Armbrust E.V."/>
            <person name="Bowler C."/>
            <person name="Green B."/>
            <person name="Moulton V."/>
            <person name="Van Oosterhout C."/>
            <person name="Grigoriev I."/>
        </authorList>
    </citation>
    <scope>NUCLEOTIDE SEQUENCE [LARGE SCALE GENOMIC DNA]</scope>
    <source>
        <strain evidence="3 4">CCMP1102</strain>
    </source>
</reference>
<accession>A0A1E7ENL2</accession>
<evidence type="ECO:0000256" key="1">
    <source>
        <dbReference type="SAM" id="MobiDB-lite"/>
    </source>
</evidence>
<dbReference type="InParanoid" id="A0A1E7ENL2"/>
<feature type="transmembrane region" description="Helical" evidence="2">
    <location>
        <begin position="391"/>
        <end position="413"/>
    </location>
</feature>
<keyword evidence="2" id="KW-0812">Transmembrane</keyword>
<dbReference type="EMBL" id="KV784385">
    <property type="protein sequence ID" value="OEU07455.1"/>
    <property type="molecule type" value="Genomic_DNA"/>
</dbReference>
<dbReference type="SUPFAM" id="SSF51126">
    <property type="entry name" value="Pectin lyase-like"/>
    <property type="match status" value="1"/>
</dbReference>
<feature type="region of interest" description="Disordered" evidence="1">
    <location>
        <begin position="1"/>
        <end position="62"/>
    </location>
</feature>
<dbReference type="Proteomes" id="UP000095751">
    <property type="component" value="Unassembled WGS sequence"/>
</dbReference>
<feature type="compositionally biased region" description="Acidic residues" evidence="1">
    <location>
        <begin position="47"/>
        <end position="56"/>
    </location>
</feature>
<keyword evidence="2" id="KW-0472">Membrane</keyword>
<sequence length="1096" mass="120614">MSSSSLTTPPLLTNIDDCATTTATNGNENDVDDATTTNGKLKIAKEENDDEDDDNEESRAKTVMKAAASYASVKRESPYIQKEQKVGIVDDDCNCAVDNNDDVGDNEYRISKKNTPNISTVSASVSASTTIMATVTKQGKKDNNISKDNVVNKSVTGSTATKCTVKRLPVTSTLPTSASASASYTTTTAAVKQQAKKNDRYNHLSSSLTSGVSVEDEENSSSFFLSQIVAHEGTDLTRQRAGFVQAQTHGAFAITHPDFNPPPSPPLPPVSFLTESIMSDNTIATTASTSVVSESFLGTDVPPLLPPPQMPILTAVSVTTATALTTASTLEESRASDSTLTSTAGAYLRSSILIQAELVELPPRVSVFDIEADRLAVAKQIDKKHKKRNNIIISIITFLVIVLASGMTPLYIIRNKEPEPYGNDCFTTTLELYKMQIRDYIRSNYTQTNDTYTMCPGTTIDVGKFHRTQNDHEVTSDGKEKDFPITIIAPNTTVQCGVGLDIDEGFGPCVIHGGFRQVVLKPLFNPSIYKIGDTKEGFVNATNNGTNEGIEGHILNDPNDNITLIEWKRFLLESYNLSLSNVTLRDLTFTGTIESLDLVPGQSILVNQPGNITFDSCNWADMITPTGLVLVTNEYSKERSPLEGKSTQLSFRNCLFDNIKYNLPLFETEDEILVLDNCTIANLSIAQYFRSLLCDSRYTEFSDHKCAYLMGCFGFSTCEIKDSCAQDSVEISPSGKLDTENDWLHESIPSVVQVDNYSNECGFAYQRNGNDINDGCYDSTLKLLRAQIKDFRESNFTLTKERYVICPNTHIEIGLMEKFESNYYYDLDSDEDFPLIIIAPNTLVECGFNGDVNNLCVLDGGTQQIYISLDYELSINKDEFIALAGPQIDPDMTQEEWEIFADAVSQLRLDNVTIRGITLKGAPESEAYVLGQSIYIRQPGNFTLEDCHFTEMKGPTGIIEVTTVLQNEYYGKVAPLPNQSTQLTLRNCQFDTLLYNHPIILVQNQILLLENCTFDNINVTFNVKGSCGLYTESPDWGSDGCSYAIACIGESLCDINKSCMFNVDFDGTGWLFKTNSSTVEVDNQSAECGFSDSTTY</sequence>
<dbReference type="KEGG" id="fcy:FRACYDRAFT_250869"/>
<keyword evidence="4" id="KW-1185">Reference proteome</keyword>
<feature type="compositionally biased region" description="Low complexity" evidence="1">
    <location>
        <begin position="1"/>
        <end position="13"/>
    </location>
</feature>
<evidence type="ECO:0000313" key="4">
    <source>
        <dbReference type="Proteomes" id="UP000095751"/>
    </source>
</evidence>
<gene>
    <name evidence="3" type="ORF">FRACYDRAFT_250869</name>
</gene>
<proteinExistence type="predicted"/>
<dbReference type="OrthoDB" id="41782at2759"/>
<name>A0A1E7ENL2_9STRA</name>
<dbReference type="InterPro" id="IPR011050">
    <property type="entry name" value="Pectin_lyase_fold/virulence"/>
</dbReference>
<keyword evidence="2" id="KW-1133">Transmembrane helix</keyword>
<evidence type="ECO:0000256" key="2">
    <source>
        <dbReference type="SAM" id="Phobius"/>
    </source>
</evidence>
<protein>
    <submittedName>
        <fullName evidence="3">Uncharacterized protein</fullName>
    </submittedName>
</protein>
<dbReference type="AlphaFoldDB" id="A0A1E7ENL2"/>
<evidence type="ECO:0000313" key="3">
    <source>
        <dbReference type="EMBL" id="OEU07455.1"/>
    </source>
</evidence>
<feature type="compositionally biased region" description="Polar residues" evidence="1">
    <location>
        <begin position="19"/>
        <end position="39"/>
    </location>
</feature>